<dbReference type="PANTHER" id="PTHR43213">
    <property type="entry name" value="BIFUNCTIONAL DTTP/UTP PYROPHOSPHATASE/METHYLTRANSFERASE PROTEIN-RELATED"/>
    <property type="match status" value="1"/>
</dbReference>
<dbReference type="NCBIfam" id="TIGR00172">
    <property type="entry name" value="maf"/>
    <property type="match status" value="1"/>
</dbReference>
<keyword evidence="4" id="KW-0963">Cytoplasm</keyword>
<comment type="catalytic activity">
    <reaction evidence="4">
        <text>dTTP + H2O = dTMP + diphosphate + H(+)</text>
        <dbReference type="Rhea" id="RHEA:28534"/>
        <dbReference type="ChEBI" id="CHEBI:15377"/>
        <dbReference type="ChEBI" id="CHEBI:15378"/>
        <dbReference type="ChEBI" id="CHEBI:33019"/>
        <dbReference type="ChEBI" id="CHEBI:37568"/>
        <dbReference type="ChEBI" id="CHEBI:63528"/>
        <dbReference type="EC" id="3.6.1.9"/>
    </reaction>
</comment>
<comment type="caution">
    <text evidence="4">Lacks conserved residue(s) required for the propagation of feature annotation.</text>
</comment>
<dbReference type="Gene3D" id="3.90.950.10">
    <property type="match status" value="1"/>
</dbReference>
<dbReference type="GO" id="GO:0005737">
    <property type="term" value="C:cytoplasm"/>
    <property type="evidence" value="ECO:0007669"/>
    <property type="project" value="UniProtKB-SubCell"/>
</dbReference>
<keyword evidence="6" id="KW-1185">Reference proteome</keyword>
<dbReference type="GO" id="GO:0036218">
    <property type="term" value="F:dTTP diphosphatase activity"/>
    <property type="evidence" value="ECO:0007669"/>
    <property type="project" value="RHEA"/>
</dbReference>
<name>A0A5B8VI00_9BACT</name>
<comment type="subcellular location">
    <subcellularLocation>
        <location evidence="4">Cytoplasm</location>
    </subcellularLocation>
</comment>
<dbReference type="InterPro" id="IPR003697">
    <property type="entry name" value="Maf-like"/>
</dbReference>
<comment type="similarity">
    <text evidence="4">Belongs to the Maf family. YhdE subfamily.</text>
</comment>
<comment type="catalytic activity">
    <reaction evidence="4">
        <text>UTP + H2O = UMP + diphosphate + H(+)</text>
        <dbReference type="Rhea" id="RHEA:29395"/>
        <dbReference type="ChEBI" id="CHEBI:15377"/>
        <dbReference type="ChEBI" id="CHEBI:15378"/>
        <dbReference type="ChEBI" id="CHEBI:33019"/>
        <dbReference type="ChEBI" id="CHEBI:46398"/>
        <dbReference type="ChEBI" id="CHEBI:57865"/>
        <dbReference type="EC" id="3.6.1.9"/>
    </reaction>
</comment>
<evidence type="ECO:0000313" key="5">
    <source>
        <dbReference type="EMBL" id="QEC70919.1"/>
    </source>
</evidence>
<evidence type="ECO:0000313" key="6">
    <source>
        <dbReference type="Proteomes" id="UP000321291"/>
    </source>
</evidence>
<dbReference type="HAMAP" id="MF_00528">
    <property type="entry name" value="Maf"/>
    <property type="match status" value="1"/>
</dbReference>
<feature type="site" description="Important for substrate specificity" evidence="4">
    <location>
        <position position="14"/>
    </location>
</feature>
<dbReference type="SUPFAM" id="SSF52972">
    <property type="entry name" value="ITPase-like"/>
    <property type="match status" value="1"/>
</dbReference>
<protein>
    <recommendedName>
        <fullName evidence="4">dTTP/UTP pyrophosphatase</fullName>
        <shortName evidence="4">dTTPase/UTPase</shortName>
        <ecNumber evidence="4">3.6.1.9</ecNumber>
    </recommendedName>
    <alternativeName>
        <fullName evidence="4">Nucleoside triphosphate pyrophosphatase</fullName>
    </alternativeName>
    <alternativeName>
        <fullName evidence="4">Nucleotide pyrophosphatase</fullName>
        <shortName evidence="4">Nucleotide PPase</shortName>
    </alternativeName>
</protein>
<feature type="site" description="Important for substrate specificity" evidence="4">
    <location>
        <position position="155"/>
    </location>
</feature>
<dbReference type="RefSeq" id="WP_146780179.1">
    <property type="nucleotide sequence ID" value="NZ_CP042434.1"/>
</dbReference>
<evidence type="ECO:0000256" key="2">
    <source>
        <dbReference type="ARBA" id="ARBA00022801"/>
    </source>
</evidence>
<dbReference type="EC" id="3.6.1.9" evidence="4"/>
<feature type="active site" description="Proton acceptor" evidence="4">
    <location>
        <position position="72"/>
    </location>
</feature>
<dbReference type="PIRSF" id="PIRSF006305">
    <property type="entry name" value="Maf"/>
    <property type="match status" value="1"/>
</dbReference>
<dbReference type="EMBL" id="CP042434">
    <property type="protein sequence ID" value="QEC70919.1"/>
    <property type="molecule type" value="Genomic_DNA"/>
</dbReference>
<dbReference type="GO" id="GO:0036221">
    <property type="term" value="F:UTP diphosphatase activity"/>
    <property type="evidence" value="ECO:0007669"/>
    <property type="project" value="RHEA"/>
</dbReference>
<dbReference type="InterPro" id="IPR029001">
    <property type="entry name" value="ITPase-like_fam"/>
</dbReference>
<evidence type="ECO:0000256" key="3">
    <source>
        <dbReference type="ARBA" id="ARBA00023080"/>
    </source>
</evidence>
<dbReference type="PANTHER" id="PTHR43213:SF5">
    <property type="entry name" value="BIFUNCTIONAL DTTP_UTP PYROPHOSPHATASE_METHYLTRANSFERASE PROTEIN-RELATED"/>
    <property type="match status" value="1"/>
</dbReference>
<keyword evidence="2 4" id="KW-0378">Hydrolase</keyword>
<evidence type="ECO:0000256" key="1">
    <source>
        <dbReference type="ARBA" id="ARBA00001968"/>
    </source>
</evidence>
<dbReference type="Proteomes" id="UP000321291">
    <property type="component" value="Chromosome"/>
</dbReference>
<proteinExistence type="inferred from homology"/>
<dbReference type="OrthoDB" id="9807767at2"/>
<dbReference type="CDD" id="cd00555">
    <property type="entry name" value="Maf"/>
    <property type="match status" value="1"/>
</dbReference>
<gene>
    <name evidence="5" type="primary">maf</name>
    <name evidence="5" type="ORF">FSB73_03735</name>
</gene>
<evidence type="ECO:0000256" key="4">
    <source>
        <dbReference type="HAMAP-Rule" id="MF_00528"/>
    </source>
</evidence>
<dbReference type="GO" id="GO:0009117">
    <property type="term" value="P:nucleotide metabolic process"/>
    <property type="evidence" value="ECO:0007669"/>
    <property type="project" value="UniProtKB-KW"/>
</dbReference>
<dbReference type="AlphaFoldDB" id="A0A5B8VI00"/>
<reference evidence="5 6" key="1">
    <citation type="journal article" date="2017" name="Int. J. Syst. Evol. Microbiol.">
        <title>Arachidicoccus ginsenosidivorans sp. nov., with ginsenoside-converting activity isolated from ginseng cultivating soil.</title>
        <authorList>
            <person name="Siddiqi M.Z."/>
            <person name="Aslam Z."/>
            <person name="Im W.T."/>
        </authorList>
    </citation>
    <scope>NUCLEOTIDE SEQUENCE [LARGE SCALE GENOMIC DNA]</scope>
    <source>
        <strain evidence="5 6">Gsoil 809</strain>
    </source>
</reference>
<sequence>MAQKKLILASGSPRRKELLEALGIEFSVQTANTPEDYPLDLAVMDIPVHIATSKAKAVAALDNAQNIVLAADTIVVLEGRVLGKPKDADEAKSFLNLLSGKTHQVFTGVCLYYDGAPHGFAIKTDVHFTKLTAEQINFYVAQYNPLDKAGAYGIQEWIGMVGIDEIHGDYYNVVGLPVSAVSKALAALGF</sequence>
<feature type="site" description="Important for substrate specificity" evidence="4">
    <location>
        <position position="73"/>
    </location>
</feature>
<comment type="function">
    <text evidence="4">Nucleoside triphosphate pyrophosphatase that hydrolyzes dTTP and UTP. May have a dual role in cell division arrest and in preventing the incorporation of modified nucleotides into cellular nucleic acids.</text>
</comment>
<dbReference type="Pfam" id="PF02545">
    <property type="entry name" value="Maf"/>
    <property type="match status" value="1"/>
</dbReference>
<dbReference type="KEGG" id="agi:FSB73_03735"/>
<organism evidence="5 6">
    <name type="scientific">Arachidicoccus ginsenosidivorans</name>
    <dbReference type="NCBI Taxonomy" id="496057"/>
    <lineage>
        <taxon>Bacteria</taxon>
        <taxon>Pseudomonadati</taxon>
        <taxon>Bacteroidota</taxon>
        <taxon>Chitinophagia</taxon>
        <taxon>Chitinophagales</taxon>
        <taxon>Chitinophagaceae</taxon>
        <taxon>Arachidicoccus</taxon>
    </lineage>
</organism>
<comment type="cofactor">
    <cofactor evidence="1 4">
        <name>a divalent metal cation</name>
        <dbReference type="ChEBI" id="CHEBI:60240"/>
    </cofactor>
</comment>
<accession>A0A5B8VI00</accession>
<keyword evidence="3 4" id="KW-0546">Nucleotide metabolism</keyword>